<evidence type="ECO:0000256" key="6">
    <source>
        <dbReference type="SAM" id="MobiDB-lite"/>
    </source>
</evidence>
<dbReference type="AlphaFoldDB" id="A0A3M6WAZ0"/>
<feature type="non-terminal residue" evidence="9">
    <location>
        <position position="1"/>
    </location>
</feature>
<comment type="caution">
    <text evidence="9">The sequence shown here is derived from an EMBL/GenBank/DDBJ whole genome shotgun (WGS) entry which is preliminary data.</text>
</comment>
<evidence type="ECO:0000256" key="4">
    <source>
        <dbReference type="ARBA" id="ARBA00022777"/>
    </source>
</evidence>
<feature type="region of interest" description="Disordered" evidence="6">
    <location>
        <begin position="262"/>
        <end position="340"/>
    </location>
</feature>
<dbReference type="CDD" id="cd17546">
    <property type="entry name" value="REC_hyHK_CKI1_RcsC-like"/>
    <property type="match status" value="1"/>
</dbReference>
<evidence type="ECO:0000259" key="8">
    <source>
        <dbReference type="PROSITE" id="PS50110"/>
    </source>
</evidence>
<dbReference type="SUPFAM" id="SSF55874">
    <property type="entry name" value="ATPase domain of HSP90 chaperone/DNA topoisomerase II/histidine kinase"/>
    <property type="match status" value="1"/>
</dbReference>
<dbReference type="PANTHER" id="PTHR43047">
    <property type="entry name" value="TWO-COMPONENT HISTIDINE PROTEIN KINASE"/>
    <property type="match status" value="1"/>
</dbReference>
<evidence type="ECO:0000256" key="1">
    <source>
        <dbReference type="ARBA" id="ARBA00000085"/>
    </source>
</evidence>
<accession>A0A3M6WAZ0</accession>
<dbReference type="InterPro" id="IPR005467">
    <property type="entry name" value="His_kinase_dom"/>
</dbReference>
<dbReference type="EMBL" id="QWIJ01001262">
    <property type="protein sequence ID" value="RMX75618.1"/>
    <property type="molecule type" value="Genomic_DNA"/>
</dbReference>
<dbReference type="PRINTS" id="PR00344">
    <property type="entry name" value="BCTRLSENSOR"/>
</dbReference>
<dbReference type="OrthoDB" id="60033at2759"/>
<reference evidence="9 10" key="1">
    <citation type="journal article" date="2018" name="BMC Genomics">
        <title>Genomic evidence for intraspecific hybridization in a clonal and extremely halotolerant yeast.</title>
        <authorList>
            <person name="Gostincar C."/>
            <person name="Stajich J.E."/>
            <person name="Zupancic J."/>
            <person name="Zalar P."/>
            <person name="Gunde-Cimerman N."/>
        </authorList>
    </citation>
    <scope>NUCLEOTIDE SEQUENCE [LARGE SCALE GENOMIC DNA]</scope>
    <source>
        <strain evidence="9 10">EXF-6656</strain>
    </source>
</reference>
<keyword evidence="4" id="KW-0418">Kinase</keyword>
<evidence type="ECO:0000313" key="9">
    <source>
        <dbReference type="EMBL" id="RMX75618.1"/>
    </source>
</evidence>
<proteinExistence type="predicted"/>
<evidence type="ECO:0000313" key="10">
    <source>
        <dbReference type="Proteomes" id="UP000281245"/>
    </source>
</evidence>
<feature type="modified residue" description="4-aspartylphosphate" evidence="5">
    <location>
        <position position="175"/>
    </location>
</feature>
<dbReference type="Pfam" id="PF02518">
    <property type="entry name" value="HATPase_c"/>
    <property type="match status" value="1"/>
</dbReference>
<dbReference type="Gene3D" id="3.40.50.2300">
    <property type="match status" value="1"/>
</dbReference>
<feature type="domain" description="Histidine kinase" evidence="7">
    <location>
        <begin position="1"/>
        <end position="80"/>
    </location>
</feature>
<gene>
    <name evidence="9" type="ORF">D0869_11455</name>
</gene>
<dbReference type="GO" id="GO:0000155">
    <property type="term" value="F:phosphorelay sensor kinase activity"/>
    <property type="evidence" value="ECO:0007669"/>
    <property type="project" value="TreeGrafter"/>
</dbReference>
<dbReference type="InterPro" id="IPR011006">
    <property type="entry name" value="CheY-like_superfamily"/>
</dbReference>
<dbReference type="SMART" id="SM00448">
    <property type="entry name" value="REC"/>
    <property type="match status" value="1"/>
</dbReference>
<dbReference type="FunFam" id="3.40.50.2300:FF:000285">
    <property type="entry name" value="Putative sensor histidine kinase/response regulator"/>
    <property type="match status" value="1"/>
</dbReference>
<name>A0A3M6WAZ0_HORWE</name>
<dbReference type="InterPro" id="IPR001789">
    <property type="entry name" value="Sig_transdc_resp-reg_receiver"/>
</dbReference>
<dbReference type="PROSITE" id="PS50109">
    <property type="entry name" value="HIS_KIN"/>
    <property type="match status" value="1"/>
</dbReference>
<keyword evidence="5" id="KW-0597">Phosphoprotein</keyword>
<dbReference type="Proteomes" id="UP000281245">
    <property type="component" value="Unassembled WGS sequence"/>
</dbReference>
<sequence length="340" mass="36929">YINVTVSVKDTGIGISEEQQKKLFLPFSQADSSTARSYGGTGLGLSICKAIIENVMKGRIWLDSTPGVGTAVSFSLPFKKVKSPNAGEQNGTASQRPSREANPMAIFTPPAEENGRQIITQVCIAEDNPINQKIAINFVKKLGFLCQAFGDGQQAVDALGRASKEGDPFHLVLMDVQMPVLDGYNATREIRKHPDLKVRDILVIAMTASAIRGDREKCLEAGMNNYLAKPVRADMLKQMLESYLNQPSRAIPNLQRETNNLVNTTLGGEGSSDSKENRQPQQTSGAAADQQQKEQPPERPKSARHNVTELRLKPEEMVNKPQDPGSTAGKQSLGGQNSKG</sequence>
<dbReference type="SUPFAM" id="SSF52172">
    <property type="entry name" value="CheY-like"/>
    <property type="match status" value="1"/>
</dbReference>
<organism evidence="9 10">
    <name type="scientific">Hortaea werneckii</name>
    <name type="common">Black yeast</name>
    <name type="synonym">Cladosporium werneckii</name>
    <dbReference type="NCBI Taxonomy" id="91943"/>
    <lineage>
        <taxon>Eukaryota</taxon>
        <taxon>Fungi</taxon>
        <taxon>Dikarya</taxon>
        <taxon>Ascomycota</taxon>
        <taxon>Pezizomycotina</taxon>
        <taxon>Dothideomycetes</taxon>
        <taxon>Dothideomycetidae</taxon>
        <taxon>Mycosphaerellales</taxon>
        <taxon>Teratosphaeriaceae</taxon>
        <taxon>Hortaea</taxon>
    </lineage>
</organism>
<dbReference type="EC" id="2.7.13.3" evidence="2"/>
<evidence type="ECO:0000256" key="5">
    <source>
        <dbReference type="PROSITE-ProRule" id="PRU00169"/>
    </source>
</evidence>
<dbReference type="PROSITE" id="PS50110">
    <property type="entry name" value="RESPONSE_REGULATORY"/>
    <property type="match status" value="1"/>
</dbReference>
<dbReference type="InterPro" id="IPR003594">
    <property type="entry name" value="HATPase_dom"/>
</dbReference>
<dbReference type="Gene3D" id="3.30.565.10">
    <property type="entry name" value="Histidine kinase-like ATPase, C-terminal domain"/>
    <property type="match status" value="1"/>
</dbReference>
<feature type="compositionally biased region" description="Polar residues" evidence="6">
    <location>
        <begin position="324"/>
        <end position="340"/>
    </location>
</feature>
<dbReference type="InterPro" id="IPR004358">
    <property type="entry name" value="Sig_transdc_His_kin-like_C"/>
</dbReference>
<keyword evidence="3" id="KW-0808">Transferase</keyword>
<feature type="domain" description="Response regulatory" evidence="8">
    <location>
        <begin position="121"/>
        <end position="244"/>
    </location>
</feature>
<evidence type="ECO:0000256" key="3">
    <source>
        <dbReference type="ARBA" id="ARBA00022679"/>
    </source>
</evidence>
<dbReference type="SMART" id="SM00387">
    <property type="entry name" value="HATPase_c"/>
    <property type="match status" value="1"/>
</dbReference>
<dbReference type="GO" id="GO:0009927">
    <property type="term" value="F:histidine phosphotransfer kinase activity"/>
    <property type="evidence" value="ECO:0007669"/>
    <property type="project" value="TreeGrafter"/>
</dbReference>
<dbReference type="GO" id="GO:0005886">
    <property type="term" value="C:plasma membrane"/>
    <property type="evidence" value="ECO:0007669"/>
    <property type="project" value="TreeGrafter"/>
</dbReference>
<feature type="compositionally biased region" description="Basic and acidic residues" evidence="6">
    <location>
        <begin position="291"/>
        <end position="318"/>
    </location>
</feature>
<dbReference type="Pfam" id="PF00072">
    <property type="entry name" value="Response_reg"/>
    <property type="match status" value="1"/>
</dbReference>
<dbReference type="InterPro" id="IPR036890">
    <property type="entry name" value="HATPase_C_sf"/>
</dbReference>
<evidence type="ECO:0000256" key="2">
    <source>
        <dbReference type="ARBA" id="ARBA00012438"/>
    </source>
</evidence>
<protein>
    <recommendedName>
        <fullName evidence="2">histidine kinase</fullName>
        <ecNumber evidence="2">2.7.13.3</ecNumber>
    </recommendedName>
</protein>
<evidence type="ECO:0000259" key="7">
    <source>
        <dbReference type="PROSITE" id="PS50109"/>
    </source>
</evidence>
<comment type="catalytic activity">
    <reaction evidence="1">
        <text>ATP + protein L-histidine = ADP + protein N-phospho-L-histidine.</text>
        <dbReference type="EC" id="2.7.13.3"/>
    </reaction>
</comment>
<dbReference type="PANTHER" id="PTHR43047:SF46">
    <property type="entry name" value="HISTIDINE KINASE_RESPONSE REGULATOR, PUTATIVE (AFU_ORTHOLOGUE AFUA_3G12550)-RELATED"/>
    <property type="match status" value="1"/>
</dbReference>